<dbReference type="InterPro" id="IPR011705">
    <property type="entry name" value="BACK"/>
</dbReference>
<dbReference type="PANTHER" id="PTHR45632">
    <property type="entry name" value="LD33804P"/>
    <property type="match status" value="1"/>
</dbReference>
<accession>A0A8J1TAY1</accession>
<keyword evidence="4" id="KW-1185">Reference proteome</keyword>
<protein>
    <submittedName>
        <fullName evidence="3">Uncharacterized protein</fullName>
    </submittedName>
</protein>
<dbReference type="Gene3D" id="2.120.10.80">
    <property type="entry name" value="Kelch-type beta propeller"/>
    <property type="match status" value="1"/>
</dbReference>
<sequence>MFKAIDMLQIDNGMKEDLGKFLSEHINDTNCLDILNLTQYIKDETLMRLAYEHATKNFENVWESSGLLELDMNTFVRYLKDDVLNVTKEENVFHSIARWILHHPSERKRHAAELFECVRFCFIDPKVLVDEINKHKFMDEFPCLRNHVMAALHHQITPCYQHEEHYYKCSPRNCNIYPCIVNPVNDQKMWVHEVSDTYAEPLNIKTVVLPHQSSSRKPVCLIGNMMYLFDGVKLYNCKLGEMKRNVWIECESRPNRNGNDTKLKEYTLTLCGDFLYLIGGRNSSGVSSVIDFYNHEVDTWQAPPDVAQALIHPVYNHCSLALESNIYIIGGSQPGHRIGSRFLQIYDTIQGKITLGPDAPHPLAVHAAVCCKKEIFTFSQNKMIMKYNPAVEQWTLILTLGSTIYKPVPFVKGSKIMLLGGRNMPTRECTQTVSEYDTVSRSFREYTLLSSAVCISGAVAVVKNKYLKWL</sequence>
<name>A0A8J1TAY1_OWEFU</name>
<dbReference type="SUPFAM" id="SSF117281">
    <property type="entry name" value="Kelch motif"/>
    <property type="match status" value="1"/>
</dbReference>
<dbReference type="Gene3D" id="1.25.40.420">
    <property type="match status" value="1"/>
</dbReference>
<dbReference type="Pfam" id="PF07707">
    <property type="entry name" value="BACK"/>
    <property type="match status" value="1"/>
</dbReference>
<keyword evidence="2" id="KW-0677">Repeat</keyword>
<dbReference type="Proteomes" id="UP000749559">
    <property type="component" value="Unassembled WGS sequence"/>
</dbReference>
<dbReference type="PANTHER" id="PTHR45632:SF5">
    <property type="entry name" value="KELCH-LIKE PROTEIN 22"/>
    <property type="match status" value="1"/>
</dbReference>
<organism evidence="3 4">
    <name type="scientific">Owenia fusiformis</name>
    <name type="common">Polychaete worm</name>
    <dbReference type="NCBI Taxonomy" id="6347"/>
    <lineage>
        <taxon>Eukaryota</taxon>
        <taxon>Metazoa</taxon>
        <taxon>Spiralia</taxon>
        <taxon>Lophotrochozoa</taxon>
        <taxon>Annelida</taxon>
        <taxon>Polychaeta</taxon>
        <taxon>Sedentaria</taxon>
        <taxon>Canalipalpata</taxon>
        <taxon>Sabellida</taxon>
        <taxon>Oweniida</taxon>
        <taxon>Oweniidae</taxon>
        <taxon>Owenia</taxon>
    </lineage>
</organism>
<evidence type="ECO:0000256" key="2">
    <source>
        <dbReference type="ARBA" id="ARBA00022737"/>
    </source>
</evidence>
<evidence type="ECO:0000313" key="4">
    <source>
        <dbReference type="Proteomes" id="UP000749559"/>
    </source>
</evidence>
<dbReference type="AlphaFoldDB" id="A0A8J1TAY1"/>
<dbReference type="EMBL" id="CAIIXF020000011">
    <property type="protein sequence ID" value="CAH1799755.1"/>
    <property type="molecule type" value="Genomic_DNA"/>
</dbReference>
<proteinExistence type="predicted"/>
<gene>
    <name evidence="3" type="ORF">OFUS_LOCUS23728</name>
</gene>
<evidence type="ECO:0000256" key="1">
    <source>
        <dbReference type="ARBA" id="ARBA00022441"/>
    </source>
</evidence>
<evidence type="ECO:0000313" key="3">
    <source>
        <dbReference type="EMBL" id="CAH1799755.1"/>
    </source>
</evidence>
<dbReference type="FunFam" id="1.25.40.420:FF:000001">
    <property type="entry name" value="Kelch-like family member 12"/>
    <property type="match status" value="1"/>
</dbReference>
<reference evidence="3" key="1">
    <citation type="submission" date="2022-03" db="EMBL/GenBank/DDBJ databases">
        <authorList>
            <person name="Martin C."/>
        </authorList>
    </citation>
    <scope>NUCLEOTIDE SEQUENCE</scope>
</reference>
<comment type="caution">
    <text evidence="3">The sequence shown here is derived from an EMBL/GenBank/DDBJ whole genome shotgun (WGS) entry which is preliminary data.</text>
</comment>
<dbReference type="InterPro" id="IPR015915">
    <property type="entry name" value="Kelch-typ_b-propeller"/>
</dbReference>
<keyword evidence="1" id="KW-0880">Kelch repeat</keyword>
<dbReference type="SMART" id="SM00875">
    <property type="entry name" value="BACK"/>
    <property type="match status" value="1"/>
</dbReference>